<gene>
    <name evidence="2" type="ORF">SFSGTM_26330</name>
</gene>
<dbReference type="AlphaFoldDB" id="A0A809RKC3"/>
<evidence type="ECO:0000313" key="3">
    <source>
        <dbReference type="Proteomes" id="UP000463939"/>
    </source>
</evidence>
<dbReference type="EMBL" id="AP021881">
    <property type="protein sequence ID" value="BBP01925.1"/>
    <property type="molecule type" value="Genomic_DNA"/>
</dbReference>
<dbReference type="SUPFAM" id="SSF48452">
    <property type="entry name" value="TPR-like"/>
    <property type="match status" value="1"/>
</dbReference>
<dbReference type="KEGG" id="sniv:SFSGTM_26330"/>
<protein>
    <recommendedName>
        <fullName evidence="4">Tetratricopeptide repeat protein</fullName>
    </recommendedName>
</protein>
<name>A0A809RKC3_9PROT</name>
<keyword evidence="1" id="KW-0732">Signal</keyword>
<sequence>MEYNLKKLSSAIICGSICFSISANAGFFDKLRMALGATSIVFIEPPPIHETIKYRHLILQNNSSSNPLFSRLENNLTSFRINQSAYFDQVSTTPPATNEMKDTQWAIVDISTDLYEVHDERSSEIRAQCQNGKLVCHDNEASHFYVGCNTRTATVSGKITFRDAITQKTITADVGSDKEISKVCQDTGGNLVDSETLLGKAADVVSNKLTAKFTPKTDKQISKLIEEDSSLPIANDKLKQAYRLASSGDVNTALKIYNQLITDGTSDGIILFNAAYCEHAQGNFKKALELYQAASNAPNAPKDVIAELQTKVSDFVAAGIDTAVN</sequence>
<keyword evidence="3" id="KW-1185">Reference proteome</keyword>
<feature type="signal peptide" evidence="1">
    <location>
        <begin position="1"/>
        <end position="25"/>
    </location>
</feature>
<organism evidence="2 3">
    <name type="scientific">Sulfuriferula nivalis</name>
    <dbReference type="NCBI Taxonomy" id="2675298"/>
    <lineage>
        <taxon>Bacteria</taxon>
        <taxon>Pseudomonadati</taxon>
        <taxon>Pseudomonadota</taxon>
        <taxon>Betaproteobacteria</taxon>
        <taxon>Nitrosomonadales</taxon>
        <taxon>Sulfuricellaceae</taxon>
        <taxon>Sulfuriferula</taxon>
    </lineage>
</organism>
<dbReference type="RefSeq" id="WP_162085638.1">
    <property type="nucleotide sequence ID" value="NZ_AP021881.1"/>
</dbReference>
<reference evidence="3" key="1">
    <citation type="submission" date="2019-11" db="EMBL/GenBank/DDBJ databases">
        <title>Isolation and characterization of a novel species in the genus Sulfuriferula.</title>
        <authorList>
            <person name="Mochizuki J."/>
            <person name="Kojima H."/>
            <person name="Fukui M."/>
        </authorList>
    </citation>
    <scope>NUCLEOTIDE SEQUENCE [LARGE SCALE GENOMIC DNA]</scope>
    <source>
        <strain evidence="3">SGTM</strain>
    </source>
</reference>
<feature type="chain" id="PRO_5032442706" description="Tetratricopeptide repeat protein" evidence="1">
    <location>
        <begin position="26"/>
        <end position="325"/>
    </location>
</feature>
<evidence type="ECO:0000313" key="2">
    <source>
        <dbReference type="EMBL" id="BBP01925.1"/>
    </source>
</evidence>
<accession>A0A809RKC3</accession>
<evidence type="ECO:0000256" key="1">
    <source>
        <dbReference type="SAM" id="SignalP"/>
    </source>
</evidence>
<proteinExistence type="predicted"/>
<evidence type="ECO:0008006" key="4">
    <source>
        <dbReference type="Google" id="ProtNLM"/>
    </source>
</evidence>
<dbReference type="Proteomes" id="UP000463939">
    <property type="component" value="Chromosome"/>
</dbReference>
<dbReference type="Gene3D" id="1.25.40.10">
    <property type="entry name" value="Tetratricopeptide repeat domain"/>
    <property type="match status" value="1"/>
</dbReference>
<dbReference type="InterPro" id="IPR011990">
    <property type="entry name" value="TPR-like_helical_dom_sf"/>
</dbReference>